<evidence type="ECO:0000256" key="1">
    <source>
        <dbReference type="ARBA" id="ARBA00008950"/>
    </source>
</evidence>
<dbReference type="InterPro" id="IPR024654">
    <property type="entry name" value="Calcineurin-like_PHP_lpxH"/>
</dbReference>
<gene>
    <name evidence="4" type="ORF">H8705_13210</name>
</gene>
<comment type="cofactor">
    <cofactor evidence="2">
        <name>a divalent metal cation</name>
        <dbReference type="ChEBI" id="CHEBI:60240"/>
    </cofactor>
</comment>
<dbReference type="Proteomes" id="UP000623678">
    <property type="component" value="Unassembled WGS sequence"/>
</dbReference>
<dbReference type="EMBL" id="JACRTD010000014">
    <property type="protein sequence ID" value="MBC8586538.1"/>
    <property type="molecule type" value="Genomic_DNA"/>
</dbReference>
<dbReference type="GO" id="GO:0016787">
    <property type="term" value="F:hydrolase activity"/>
    <property type="evidence" value="ECO:0007669"/>
    <property type="project" value="UniProtKB-UniRule"/>
</dbReference>
<dbReference type="SUPFAM" id="SSF56300">
    <property type="entry name" value="Metallo-dependent phosphatases"/>
    <property type="match status" value="1"/>
</dbReference>
<feature type="domain" description="Calcineurin-like phosphoesterase" evidence="3">
    <location>
        <begin position="1"/>
        <end position="148"/>
    </location>
</feature>
<evidence type="ECO:0000256" key="2">
    <source>
        <dbReference type="RuleBase" id="RU362039"/>
    </source>
</evidence>
<reference evidence="4" key="1">
    <citation type="submission" date="2020-08" db="EMBL/GenBank/DDBJ databases">
        <title>Genome public.</title>
        <authorList>
            <person name="Liu C."/>
            <person name="Sun Q."/>
        </authorList>
    </citation>
    <scope>NUCLEOTIDE SEQUENCE</scope>
    <source>
        <strain evidence="4">NSJ-64</strain>
    </source>
</reference>
<organism evidence="4 5">
    <name type="scientific">Youxingia wuxianensis</name>
    <dbReference type="NCBI Taxonomy" id="2763678"/>
    <lineage>
        <taxon>Bacteria</taxon>
        <taxon>Bacillati</taxon>
        <taxon>Bacillota</taxon>
        <taxon>Clostridia</taxon>
        <taxon>Eubacteriales</taxon>
        <taxon>Oscillospiraceae</taxon>
        <taxon>Youxingia</taxon>
    </lineage>
</organism>
<dbReference type="GO" id="GO:0046872">
    <property type="term" value="F:metal ion binding"/>
    <property type="evidence" value="ECO:0007669"/>
    <property type="project" value="UniProtKB-KW"/>
</dbReference>
<name>A0A926EQX5_9FIRM</name>
<keyword evidence="2" id="KW-0479">Metal-binding</keyword>
<dbReference type="PANTHER" id="PTHR11124">
    <property type="entry name" value="VACUOLAR SORTING PROTEIN VPS29"/>
    <property type="match status" value="1"/>
</dbReference>
<evidence type="ECO:0000313" key="5">
    <source>
        <dbReference type="Proteomes" id="UP000623678"/>
    </source>
</evidence>
<proteinExistence type="inferred from homology"/>
<dbReference type="InterPro" id="IPR000979">
    <property type="entry name" value="Phosphodiesterase_MJ0936/Vps29"/>
</dbReference>
<protein>
    <recommendedName>
        <fullName evidence="2">Phosphoesterase</fullName>
        <ecNumber evidence="2">3.1.4.-</ecNumber>
    </recommendedName>
</protein>
<dbReference type="NCBIfam" id="TIGR00040">
    <property type="entry name" value="yfcE"/>
    <property type="match status" value="1"/>
</dbReference>
<dbReference type="RefSeq" id="WP_262396257.1">
    <property type="nucleotide sequence ID" value="NZ_JACRTD010000014.1"/>
</dbReference>
<dbReference type="Pfam" id="PF12850">
    <property type="entry name" value="Metallophos_2"/>
    <property type="match status" value="1"/>
</dbReference>
<dbReference type="Gene3D" id="3.60.21.10">
    <property type="match status" value="1"/>
</dbReference>
<accession>A0A926EQX5</accession>
<evidence type="ECO:0000259" key="3">
    <source>
        <dbReference type="Pfam" id="PF12850"/>
    </source>
</evidence>
<keyword evidence="5" id="KW-1185">Reference proteome</keyword>
<sequence>MRIIVMSDSHRNLAAVIDLVEKHRTADIFIHLGDGAAEFEEVKSMFPEIKFLGVRGNCDLGTDLEIAGCFHCGQAKIFYTHGHMYNVKYSIEGLVRAGWQMHANIVLYGHTHIPFVEYRDGMHIMNPGSLGMPRGMSTGSYGIIDIADSGIVCYNQQL</sequence>
<dbReference type="AlphaFoldDB" id="A0A926EQX5"/>
<comment type="similarity">
    <text evidence="1 2">Belongs to the metallophosphoesterase superfamily. YfcE family.</text>
</comment>
<dbReference type="EC" id="3.1.4.-" evidence="2"/>
<evidence type="ECO:0000313" key="4">
    <source>
        <dbReference type="EMBL" id="MBC8586538.1"/>
    </source>
</evidence>
<dbReference type="InterPro" id="IPR029052">
    <property type="entry name" value="Metallo-depent_PP-like"/>
</dbReference>
<comment type="caution">
    <text evidence="4">The sequence shown here is derived from an EMBL/GenBank/DDBJ whole genome shotgun (WGS) entry which is preliminary data.</text>
</comment>